<gene>
    <name evidence="1" type="ORF">KL86PLE_40484</name>
</gene>
<dbReference type="SUPFAM" id="SSF52540">
    <property type="entry name" value="P-loop containing nucleoside triphosphate hydrolases"/>
    <property type="match status" value="1"/>
</dbReference>
<accession>A0A212LH26</accession>
<protein>
    <recommendedName>
        <fullName evidence="2">AAA family ATPase</fullName>
    </recommendedName>
</protein>
<dbReference type="PANTHER" id="PTHR37816">
    <property type="entry name" value="YALI0E33011P"/>
    <property type="match status" value="1"/>
</dbReference>
<dbReference type="EMBL" id="FMJD01000008">
    <property type="protein sequence ID" value="SCM76679.1"/>
    <property type="molecule type" value="Genomic_DNA"/>
</dbReference>
<dbReference type="InterPro" id="IPR052922">
    <property type="entry name" value="Cytidylate_Kinase-2"/>
</dbReference>
<dbReference type="InterPro" id="IPR027417">
    <property type="entry name" value="P-loop_NTPase"/>
</dbReference>
<dbReference type="AlphaFoldDB" id="A0A212LH26"/>
<proteinExistence type="predicted"/>
<dbReference type="PANTHER" id="PTHR37816:SF1">
    <property type="entry name" value="TOXIN"/>
    <property type="match status" value="1"/>
</dbReference>
<evidence type="ECO:0008006" key="2">
    <source>
        <dbReference type="Google" id="ProtNLM"/>
    </source>
</evidence>
<name>A0A212LH26_9HYPH</name>
<sequence length="174" mass="19853">MRLSDFGERICILGPSNSGKSTLAAAIGRKCGLPVVHLDRLYHLPDTDWVPRPKEDFVALHDKAIAGDRWVIDGNYGLSMPRRFSRATGVILLDVPMPLSLYRYVRRTLFQSDRLGGLDGGHESLKWEMIRHIAVTTPNNRRRWADMFEELTLPKIRLTSAAAIRRCRADWQLD</sequence>
<dbReference type="Gene3D" id="3.40.50.300">
    <property type="entry name" value="P-loop containing nucleotide triphosphate hydrolases"/>
    <property type="match status" value="1"/>
</dbReference>
<reference evidence="1" key="1">
    <citation type="submission" date="2016-08" db="EMBL/GenBank/DDBJ databases">
        <authorList>
            <person name="Seilhamer J.J."/>
        </authorList>
    </citation>
    <scope>NUCLEOTIDE SEQUENCE</scope>
    <source>
        <strain evidence="1">86</strain>
    </source>
</reference>
<dbReference type="RefSeq" id="WP_288196781.1">
    <property type="nucleotide sequence ID" value="NZ_LT608334.1"/>
</dbReference>
<organism evidence="1">
    <name type="scientific">uncultured Pleomorphomonas sp</name>
    <dbReference type="NCBI Taxonomy" id="442121"/>
    <lineage>
        <taxon>Bacteria</taxon>
        <taxon>Pseudomonadati</taxon>
        <taxon>Pseudomonadota</taxon>
        <taxon>Alphaproteobacteria</taxon>
        <taxon>Hyphomicrobiales</taxon>
        <taxon>Pleomorphomonadaceae</taxon>
        <taxon>Pleomorphomonas</taxon>
        <taxon>environmental samples</taxon>
    </lineage>
</organism>
<evidence type="ECO:0000313" key="1">
    <source>
        <dbReference type="EMBL" id="SCM76679.1"/>
    </source>
</evidence>